<dbReference type="InterPro" id="IPR052415">
    <property type="entry name" value="Diphthine_MTase"/>
</dbReference>
<protein>
    <submittedName>
        <fullName evidence="5">Uncharacterized protein</fullName>
    </submittedName>
</protein>
<dbReference type="GO" id="GO:0017183">
    <property type="term" value="P:protein histidyl modification to diphthamide"/>
    <property type="evidence" value="ECO:0007669"/>
    <property type="project" value="TreeGrafter"/>
</dbReference>
<dbReference type="PANTHER" id="PTHR46042">
    <property type="entry name" value="DIPHTHINE METHYLTRANSFERASE"/>
    <property type="match status" value="1"/>
</dbReference>
<evidence type="ECO:0000313" key="6">
    <source>
        <dbReference type="Proteomes" id="UP000019478"/>
    </source>
</evidence>
<proteinExistence type="predicted"/>
<sequence>MAIPKRSLSELMQTIKANIKRYRAEQASLPLSLSLPATGRWHGKATTTTMMSSTMEEPEMEFTSRTADQEVCAVEICPDHPEYMVIGTYSLVKKDERRDYEAQTRRGTLQVMPVAAHFQPKYAGMLAPHLDRVEFPCAVLDLHFHPADGTLLGVAASNAQMYFFRLVKHGDVLGRRVITKLLPLGTATIADPDDHGLVPLVTQFAWLPETRTHGVSGISDVQHISVVATTSLGHTRLVDAALPAIKDLFDERVSQPREPLSVMAIDVHQHDLEAWTVAAITLPAATATATAAATMFEPDSALSNTSCRLILSGGDDSALIASVVETPADSDTPAPTPNILPLWKDRRAHTAGVVAILPLASFRVRGLANDHDHGHGHGHGHSNSTSTGNNGNNTNNNGLEATRDTGIVPLITGSYDEFIRLYELDGNTYPYRATLKTERRLDGGVWRLKVLDQYDSYGGGGGGDRDGGGGGGGGGGSNSASNNDNDSDNTDHQRQSHTLILASLMHGGAAILRLTYTYNAYGSGAPNTERVGVWSITPLVTFRAGHESMVYCCDARLEIADSNTNTNTNSNTNSNPNPNPNYTDVTLNSEHDTPPPPPPPPPTYTVVSTSFYDMKICTWTFVDRFKADCRRQEQTRPDRA</sequence>
<keyword evidence="6" id="KW-1185">Reference proteome</keyword>
<name>W9XX59_9EURO</name>
<organism evidence="5 6">
    <name type="scientific">Capronia epimyces CBS 606.96</name>
    <dbReference type="NCBI Taxonomy" id="1182542"/>
    <lineage>
        <taxon>Eukaryota</taxon>
        <taxon>Fungi</taxon>
        <taxon>Dikarya</taxon>
        <taxon>Ascomycota</taxon>
        <taxon>Pezizomycotina</taxon>
        <taxon>Eurotiomycetes</taxon>
        <taxon>Chaetothyriomycetidae</taxon>
        <taxon>Chaetothyriales</taxon>
        <taxon>Herpotrichiellaceae</taxon>
        <taxon>Capronia</taxon>
    </lineage>
</organism>
<evidence type="ECO:0000313" key="5">
    <source>
        <dbReference type="EMBL" id="EXJ85162.1"/>
    </source>
</evidence>
<dbReference type="OrthoDB" id="1930760at2759"/>
<evidence type="ECO:0000256" key="3">
    <source>
        <dbReference type="ARBA" id="ARBA00043952"/>
    </source>
</evidence>
<feature type="compositionally biased region" description="Pro residues" evidence="4">
    <location>
        <begin position="594"/>
        <end position="603"/>
    </location>
</feature>
<keyword evidence="1" id="KW-0853">WD repeat</keyword>
<comment type="caution">
    <text evidence="5">The sequence shown here is derived from an EMBL/GenBank/DDBJ whole genome shotgun (WGS) entry which is preliminary data.</text>
</comment>
<evidence type="ECO:0000256" key="2">
    <source>
        <dbReference type="ARBA" id="ARBA00022737"/>
    </source>
</evidence>
<dbReference type="HOGENOM" id="CLU_036100_1_0_1"/>
<dbReference type="GO" id="GO:0005737">
    <property type="term" value="C:cytoplasm"/>
    <property type="evidence" value="ECO:0007669"/>
    <property type="project" value="TreeGrafter"/>
</dbReference>
<dbReference type="AlphaFoldDB" id="W9XX59"/>
<evidence type="ECO:0000256" key="4">
    <source>
        <dbReference type="SAM" id="MobiDB-lite"/>
    </source>
</evidence>
<dbReference type="GO" id="GO:0061685">
    <property type="term" value="F:diphthine methylesterase activity"/>
    <property type="evidence" value="ECO:0007669"/>
    <property type="project" value="TreeGrafter"/>
</dbReference>
<feature type="region of interest" description="Disordered" evidence="4">
    <location>
        <begin position="563"/>
        <end position="604"/>
    </location>
</feature>
<dbReference type="eggNOG" id="KOG0280">
    <property type="taxonomic scope" value="Eukaryota"/>
</dbReference>
<feature type="region of interest" description="Disordered" evidence="4">
    <location>
        <begin position="370"/>
        <end position="401"/>
    </location>
</feature>
<keyword evidence="2" id="KW-0677">Repeat</keyword>
<gene>
    <name evidence="5" type="ORF">A1O3_05837</name>
</gene>
<dbReference type="RefSeq" id="XP_007734147.1">
    <property type="nucleotide sequence ID" value="XM_007735957.1"/>
</dbReference>
<feature type="compositionally biased region" description="Gly residues" evidence="4">
    <location>
        <begin position="459"/>
        <end position="477"/>
    </location>
</feature>
<evidence type="ECO:0000256" key="1">
    <source>
        <dbReference type="ARBA" id="ARBA00022574"/>
    </source>
</evidence>
<feature type="compositionally biased region" description="Low complexity" evidence="4">
    <location>
        <begin position="563"/>
        <end position="576"/>
    </location>
</feature>
<dbReference type="GeneID" id="19169947"/>
<feature type="compositionally biased region" description="Low complexity" evidence="4">
    <location>
        <begin position="381"/>
        <end position="398"/>
    </location>
</feature>
<accession>W9XX59</accession>
<dbReference type="EMBL" id="AMGY01000004">
    <property type="protein sequence ID" value="EXJ85162.1"/>
    <property type="molecule type" value="Genomic_DNA"/>
</dbReference>
<reference evidence="5 6" key="1">
    <citation type="submission" date="2013-03" db="EMBL/GenBank/DDBJ databases">
        <title>The Genome Sequence of Capronia epimyces CBS 606.96.</title>
        <authorList>
            <consortium name="The Broad Institute Genomics Platform"/>
            <person name="Cuomo C."/>
            <person name="de Hoog S."/>
            <person name="Gorbushina A."/>
            <person name="Walker B."/>
            <person name="Young S.K."/>
            <person name="Zeng Q."/>
            <person name="Gargeya S."/>
            <person name="Fitzgerald M."/>
            <person name="Haas B."/>
            <person name="Abouelleil A."/>
            <person name="Allen A.W."/>
            <person name="Alvarado L."/>
            <person name="Arachchi H.M."/>
            <person name="Berlin A.M."/>
            <person name="Chapman S.B."/>
            <person name="Gainer-Dewar J."/>
            <person name="Goldberg J."/>
            <person name="Griggs A."/>
            <person name="Gujja S."/>
            <person name="Hansen M."/>
            <person name="Howarth C."/>
            <person name="Imamovic A."/>
            <person name="Ireland A."/>
            <person name="Larimer J."/>
            <person name="McCowan C."/>
            <person name="Murphy C."/>
            <person name="Pearson M."/>
            <person name="Poon T.W."/>
            <person name="Priest M."/>
            <person name="Roberts A."/>
            <person name="Saif S."/>
            <person name="Shea T."/>
            <person name="Sisk P."/>
            <person name="Sykes S."/>
            <person name="Wortman J."/>
            <person name="Nusbaum C."/>
            <person name="Birren B."/>
        </authorList>
    </citation>
    <scope>NUCLEOTIDE SEQUENCE [LARGE SCALE GENOMIC DNA]</scope>
    <source>
        <strain evidence="5 6">CBS 606.96</strain>
    </source>
</reference>
<dbReference type="Proteomes" id="UP000019478">
    <property type="component" value="Unassembled WGS sequence"/>
</dbReference>
<dbReference type="STRING" id="1182542.W9XX59"/>
<comment type="pathway">
    <text evidence="3">Protein modification.</text>
</comment>
<dbReference type="PANTHER" id="PTHR46042:SF1">
    <property type="entry name" value="DIPHTHINE METHYLTRANSFERASE"/>
    <property type="match status" value="1"/>
</dbReference>
<feature type="region of interest" description="Disordered" evidence="4">
    <location>
        <begin position="459"/>
        <end position="495"/>
    </location>
</feature>